<reference evidence="4" key="1">
    <citation type="submission" date="2012-06" db="EMBL/GenBank/DDBJ databases">
        <title>The complete genome of Flexibacter litoralis DSM 6794.</title>
        <authorList>
            <person name="Lucas S."/>
            <person name="Copeland A."/>
            <person name="Lapidus A."/>
            <person name="Glavina del Rio T."/>
            <person name="Dalin E."/>
            <person name="Tice H."/>
            <person name="Bruce D."/>
            <person name="Goodwin L."/>
            <person name="Pitluck S."/>
            <person name="Peters L."/>
            <person name="Ovchinnikova G."/>
            <person name="Lu M."/>
            <person name="Kyrpides N."/>
            <person name="Mavromatis K."/>
            <person name="Ivanova N."/>
            <person name="Brettin T."/>
            <person name="Detter J.C."/>
            <person name="Han C."/>
            <person name="Larimer F."/>
            <person name="Land M."/>
            <person name="Hauser L."/>
            <person name="Markowitz V."/>
            <person name="Cheng J.-F."/>
            <person name="Hugenholtz P."/>
            <person name="Woyke T."/>
            <person name="Wu D."/>
            <person name="Spring S."/>
            <person name="Lang E."/>
            <person name="Kopitz M."/>
            <person name="Brambilla E."/>
            <person name="Klenk H.-P."/>
            <person name="Eisen J.A."/>
        </authorList>
    </citation>
    <scope>NUCLEOTIDE SEQUENCE [LARGE SCALE GENOMIC DNA]</scope>
    <source>
        <strain evidence="4">ATCC 23117 / DSM 6794 / NBRC 15988 / NCIMB 1366 / Sio-4</strain>
    </source>
</reference>
<protein>
    <submittedName>
        <fullName evidence="3">DinB family protein</fullName>
    </submittedName>
</protein>
<comment type="similarity">
    <text evidence="1">Belongs to the DinB family.</text>
</comment>
<evidence type="ECO:0000313" key="4">
    <source>
        <dbReference type="Proteomes" id="UP000006054"/>
    </source>
</evidence>
<dbReference type="SUPFAM" id="SSF109854">
    <property type="entry name" value="DinB/YfiT-like putative metalloenzymes"/>
    <property type="match status" value="1"/>
</dbReference>
<dbReference type="Proteomes" id="UP000006054">
    <property type="component" value="Chromosome"/>
</dbReference>
<sequence length="166" mass="18977">MNHSNIAVLKQLNDLLNQLSDTEYAAPLSLISQNTIGKHVRHILEFYTCLLTGIENKSVDYDARKRNLDLENYTQKALETSNIIAQELLTLNKEIELELLATLPHARTKLSSTAERELLYVLEHTIHHFAIIKIAVKNEFPHIRMTDGFGVAYATLQHQEEIIKNC</sequence>
<evidence type="ECO:0000256" key="1">
    <source>
        <dbReference type="ARBA" id="ARBA00008635"/>
    </source>
</evidence>
<name>I4ALZ1_BERLS</name>
<dbReference type="PATRIC" id="fig|880071.3.peg.2603"/>
<dbReference type="OrthoDB" id="1162179at2"/>
<proteinExistence type="inferred from homology"/>
<dbReference type="HOGENOM" id="CLU_083400_0_0_10"/>
<dbReference type="STRING" id="880071.Fleli_2613"/>
<dbReference type="RefSeq" id="WP_014798413.1">
    <property type="nucleotide sequence ID" value="NC_018018.1"/>
</dbReference>
<dbReference type="PANTHER" id="PTHR39473">
    <property type="match status" value="1"/>
</dbReference>
<dbReference type="GO" id="GO:0046872">
    <property type="term" value="F:metal ion binding"/>
    <property type="evidence" value="ECO:0007669"/>
    <property type="project" value="UniProtKB-KW"/>
</dbReference>
<dbReference type="Pfam" id="PF05163">
    <property type="entry name" value="DinB"/>
    <property type="match status" value="1"/>
</dbReference>
<dbReference type="EMBL" id="CP003345">
    <property type="protein sequence ID" value="AFM04976.1"/>
    <property type="molecule type" value="Genomic_DNA"/>
</dbReference>
<dbReference type="eggNOG" id="COG2318">
    <property type="taxonomic scope" value="Bacteria"/>
</dbReference>
<keyword evidence="4" id="KW-1185">Reference proteome</keyword>
<keyword evidence="2" id="KW-0479">Metal-binding</keyword>
<dbReference type="InterPro" id="IPR034660">
    <property type="entry name" value="DinB/YfiT-like"/>
</dbReference>
<evidence type="ECO:0000256" key="2">
    <source>
        <dbReference type="ARBA" id="ARBA00022723"/>
    </source>
</evidence>
<dbReference type="InterPro" id="IPR007837">
    <property type="entry name" value="DinB"/>
</dbReference>
<gene>
    <name evidence="3" type="ordered locus">Fleli_2613</name>
</gene>
<evidence type="ECO:0000313" key="3">
    <source>
        <dbReference type="EMBL" id="AFM04976.1"/>
    </source>
</evidence>
<dbReference type="KEGG" id="fli:Fleli_2613"/>
<dbReference type="PANTHER" id="PTHR39473:SF1">
    <property type="entry name" value="DINB-LIKE DOMAIN-CONTAINING PROTEIN"/>
    <property type="match status" value="1"/>
</dbReference>
<dbReference type="AlphaFoldDB" id="I4ALZ1"/>
<accession>I4ALZ1</accession>
<dbReference type="Gene3D" id="1.20.120.450">
    <property type="entry name" value="dinb family like domain"/>
    <property type="match status" value="1"/>
</dbReference>
<organism evidence="3 4">
    <name type="scientific">Bernardetia litoralis (strain ATCC 23117 / DSM 6794 / NBRC 15988 / NCIMB 1366 / Fx l1 / Sio-4)</name>
    <name type="common">Flexibacter litoralis</name>
    <dbReference type="NCBI Taxonomy" id="880071"/>
    <lineage>
        <taxon>Bacteria</taxon>
        <taxon>Pseudomonadati</taxon>
        <taxon>Bacteroidota</taxon>
        <taxon>Cytophagia</taxon>
        <taxon>Cytophagales</taxon>
        <taxon>Bernardetiaceae</taxon>
        <taxon>Bernardetia</taxon>
    </lineage>
</organism>